<reference evidence="12" key="1">
    <citation type="journal article" date="2014" name="Int. J. Syst. Evol. Microbiol.">
        <title>Complete genome sequence of Corynebacterium casei LMG S-19264T (=DSM 44701T), isolated from a smear-ripened cheese.</title>
        <authorList>
            <consortium name="US DOE Joint Genome Institute (JGI-PGF)"/>
            <person name="Walter F."/>
            <person name="Albersmeier A."/>
            <person name="Kalinowski J."/>
            <person name="Ruckert C."/>
        </authorList>
    </citation>
    <scope>NUCLEOTIDE SEQUENCE</scope>
    <source>
        <strain evidence="12">KCTC 42650</strain>
    </source>
</reference>
<dbReference type="PANTHER" id="PTHR42771:SF3">
    <property type="entry name" value="PETROBACTIN IMPORT ATP-BINDING PROTEIN YCLP"/>
    <property type="match status" value="1"/>
</dbReference>
<keyword evidence="9" id="KW-0406">Ion transport</keyword>
<dbReference type="InterPro" id="IPR017871">
    <property type="entry name" value="ABC_transporter-like_CS"/>
</dbReference>
<evidence type="ECO:0000256" key="8">
    <source>
        <dbReference type="ARBA" id="ARBA00023004"/>
    </source>
</evidence>
<protein>
    <submittedName>
        <fullName evidence="12">Iron ABC transporter ATP-binding protein</fullName>
    </submittedName>
</protein>
<feature type="domain" description="ABC transporter" evidence="11">
    <location>
        <begin position="2"/>
        <end position="236"/>
    </location>
</feature>
<keyword evidence="7 12" id="KW-0067">ATP-binding</keyword>
<comment type="subcellular location">
    <subcellularLocation>
        <location evidence="1">Cell membrane</location>
        <topology evidence="1">Peripheral membrane protein</topology>
    </subcellularLocation>
</comment>
<evidence type="ECO:0000256" key="5">
    <source>
        <dbReference type="ARBA" id="ARBA00022496"/>
    </source>
</evidence>
<name>A0A8J3MAH9_9RHOB</name>
<keyword evidence="5" id="KW-0410">Iron transport</keyword>
<keyword evidence="13" id="KW-1185">Reference proteome</keyword>
<accession>A0A8J3MAH9</accession>
<dbReference type="Gene3D" id="3.40.50.300">
    <property type="entry name" value="P-loop containing nucleotide triphosphate hydrolases"/>
    <property type="match status" value="1"/>
</dbReference>
<dbReference type="Proteomes" id="UP000626220">
    <property type="component" value="Unassembled WGS sequence"/>
</dbReference>
<evidence type="ECO:0000256" key="10">
    <source>
        <dbReference type="ARBA" id="ARBA00023136"/>
    </source>
</evidence>
<dbReference type="GO" id="GO:0006826">
    <property type="term" value="P:iron ion transport"/>
    <property type="evidence" value="ECO:0007669"/>
    <property type="project" value="UniProtKB-KW"/>
</dbReference>
<dbReference type="GO" id="GO:0005886">
    <property type="term" value="C:plasma membrane"/>
    <property type="evidence" value="ECO:0007669"/>
    <property type="project" value="UniProtKB-SubCell"/>
</dbReference>
<sequence>MIRVENLGKSYAGQWVVDLPELELPRGGLTAIIGPNGAGKSTLLSMIARLQSPDRGVVTLDGQDILRIPGDTLARRLTVLRQDNAMAARLTVSDLVGFGRYPYSKGRLTGEDHAKIEESLALVELQPYRHRFLDELSGGQRQRAFIAMVLAQDTEYALFDEPLNSLDIRHAVSVMQLLRRAAEELGKTVVTVLHDLNFAARHSDRIIAMKNGQLQFAGPPHQVIRTVALRDLYGIDLNVSRTDGKLMVDIYG</sequence>
<keyword evidence="8" id="KW-0408">Iron</keyword>
<dbReference type="SUPFAM" id="SSF52540">
    <property type="entry name" value="P-loop containing nucleoside triphosphate hydrolases"/>
    <property type="match status" value="1"/>
</dbReference>
<keyword evidence="4" id="KW-1003">Cell membrane</keyword>
<dbReference type="PROSITE" id="PS00211">
    <property type="entry name" value="ABC_TRANSPORTER_1"/>
    <property type="match status" value="1"/>
</dbReference>
<dbReference type="SMART" id="SM00382">
    <property type="entry name" value="AAA"/>
    <property type="match status" value="1"/>
</dbReference>
<evidence type="ECO:0000256" key="4">
    <source>
        <dbReference type="ARBA" id="ARBA00022475"/>
    </source>
</evidence>
<organism evidence="12 13">
    <name type="scientific">Seohaeicola zhoushanensis</name>
    <dbReference type="NCBI Taxonomy" id="1569283"/>
    <lineage>
        <taxon>Bacteria</taxon>
        <taxon>Pseudomonadati</taxon>
        <taxon>Pseudomonadota</taxon>
        <taxon>Alphaproteobacteria</taxon>
        <taxon>Rhodobacterales</taxon>
        <taxon>Roseobacteraceae</taxon>
        <taxon>Seohaeicola</taxon>
    </lineage>
</organism>
<evidence type="ECO:0000259" key="11">
    <source>
        <dbReference type="PROSITE" id="PS50893"/>
    </source>
</evidence>
<dbReference type="GO" id="GO:0016887">
    <property type="term" value="F:ATP hydrolysis activity"/>
    <property type="evidence" value="ECO:0007669"/>
    <property type="project" value="InterPro"/>
</dbReference>
<dbReference type="AlphaFoldDB" id="A0A8J3MAH9"/>
<evidence type="ECO:0000256" key="1">
    <source>
        <dbReference type="ARBA" id="ARBA00004202"/>
    </source>
</evidence>
<evidence type="ECO:0000256" key="3">
    <source>
        <dbReference type="ARBA" id="ARBA00022448"/>
    </source>
</evidence>
<evidence type="ECO:0000256" key="2">
    <source>
        <dbReference type="ARBA" id="ARBA00005417"/>
    </source>
</evidence>
<dbReference type="InterPro" id="IPR027417">
    <property type="entry name" value="P-loop_NTPase"/>
</dbReference>
<dbReference type="GO" id="GO:0005524">
    <property type="term" value="F:ATP binding"/>
    <property type="evidence" value="ECO:0007669"/>
    <property type="project" value="UniProtKB-KW"/>
</dbReference>
<evidence type="ECO:0000256" key="7">
    <source>
        <dbReference type="ARBA" id="ARBA00022840"/>
    </source>
</evidence>
<comment type="caution">
    <text evidence="12">The sequence shown here is derived from an EMBL/GenBank/DDBJ whole genome shotgun (WGS) entry which is preliminary data.</text>
</comment>
<keyword evidence="10" id="KW-0472">Membrane</keyword>
<keyword evidence="3" id="KW-0813">Transport</keyword>
<dbReference type="EMBL" id="BNCJ01000023">
    <property type="protein sequence ID" value="GHF69647.1"/>
    <property type="molecule type" value="Genomic_DNA"/>
</dbReference>
<dbReference type="InterPro" id="IPR051535">
    <property type="entry name" value="Siderophore_ABC-ATPase"/>
</dbReference>
<reference evidence="12" key="2">
    <citation type="submission" date="2020-09" db="EMBL/GenBank/DDBJ databases">
        <authorList>
            <person name="Sun Q."/>
            <person name="Kim S."/>
        </authorList>
    </citation>
    <scope>NUCLEOTIDE SEQUENCE</scope>
    <source>
        <strain evidence="12">KCTC 42650</strain>
    </source>
</reference>
<dbReference type="Pfam" id="PF00005">
    <property type="entry name" value="ABC_tran"/>
    <property type="match status" value="1"/>
</dbReference>
<keyword evidence="6" id="KW-0547">Nucleotide-binding</keyword>
<dbReference type="CDD" id="cd03214">
    <property type="entry name" value="ABC_Iron-Siderophores_B12_Hemin"/>
    <property type="match status" value="1"/>
</dbReference>
<dbReference type="InterPro" id="IPR003593">
    <property type="entry name" value="AAA+_ATPase"/>
</dbReference>
<dbReference type="RefSeq" id="WP_189682479.1">
    <property type="nucleotide sequence ID" value="NZ_BNCJ01000023.1"/>
</dbReference>
<comment type="similarity">
    <text evidence="2">Belongs to the ABC transporter superfamily.</text>
</comment>
<dbReference type="PANTHER" id="PTHR42771">
    <property type="entry name" value="IRON(3+)-HYDROXAMATE IMPORT ATP-BINDING PROTEIN FHUC"/>
    <property type="match status" value="1"/>
</dbReference>
<evidence type="ECO:0000256" key="9">
    <source>
        <dbReference type="ARBA" id="ARBA00023065"/>
    </source>
</evidence>
<dbReference type="PROSITE" id="PS50893">
    <property type="entry name" value="ABC_TRANSPORTER_2"/>
    <property type="match status" value="1"/>
</dbReference>
<proteinExistence type="inferred from homology"/>
<evidence type="ECO:0000256" key="6">
    <source>
        <dbReference type="ARBA" id="ARBA00022741"/>
    </source>
</evidence>
<evidence type="ECO:0000313" key="13">
    <source>
        <dbReference type="Proteomes" id="UP000626220"/>
    </source>
</evidence>
<gene>
    <name evidence="12" type="ORF">GCM10017056_45960</name>
</gene>
<dbReference type="FunFam" id="3.40.50.300:FF:000134">
    <property type="entry name" value="Iron-enterobactin ABC transporter ATP-binding protein"/>
    <property type="match status" value="1"/>
</dbReference>
<dbReference type="InterPro" id="IPR003439">
    <property type="entry name" value="ABC_transporter-like_ATP-bd"/>
</dbReference>
<evidence type="ECO:0000313" key="12">
    <source>
        <dbReference type="EMBL" id="GHF69647.1"/>
    </source>
</evidence>